<accession>A0A2S8RBJ6</accession>
<dbReference type="GO" id="GO:0005886">
    <property type="term" value="C:plasma membrane"/>
    <property type="evidence" value="ECO:0007669"/>
    <property type="project" value="UniProtKB-SubCell"/>
</dbReference>
<dbReference type="InterPro" id="IPR003593">
    <property type="entry name" value="AAA+_ATPase"/>
</dbReference>
<name>A0A2S8RBJ6_9FIRM</name>
<keyword evidence="5 7" id="KW-1133">Transmembrane helix</keyword>
<dbReference type="PROSITE" id="PS50893">
    <property type="entry name" value="ABC_TRANSPORTER_2"/>
    <property type="match status" value="1"/>
</dbReference>
<dbReference type="PANTHER" id="PTHR43394:SF1">
    <property type="entry name" value="ATP-BINDING CASSETTE SUB-FAMILY B MEMBER 10, MITOCHONDRIAL"/>
    <property type="match status" value="1"/>
</dbReference>
<evidence type="ECO:0008006" key="12">
    <source>
        <dbReference type="Google" id="ProtNLM"/>
    </source>
</evidence>
<dbReference type="InterPro" id="IPR039421">
    <property type="entry name" value="Type_1_exporter"/>
</dbReference>
<feature type="transmembrane region" description="Helical" evidence="7">
    <location>
        <begin position="139"/>
        <end position="156"/>
    </location>
</feature>
<dbReference type="InterPro" id="IPR003439">
    <property type="entry name" value="ABC_transporter-like_ATP-bd"/>
</dbReference>
<dbReference type="GO" id="GO:0015421">
    <property type="term" value="F:ABC-type oligopeptide transporter activity"/>
    <property type="evidence" value="ECO:0007669"/>
    <property type="project" value="TreeGrafter"/>
</dbReference>
<comment type="caution">
    <text evidence="10">The sequence shown here is derived from an EMBL/GenBank/DDBJ whole genome shotgun (WGS) entry which is preliminary data.</text>
</comment>
<keyword evidence="3" id="KW-0547">Nucleotide-binding</keyword>
<dbReference type="GO" id="GO:0005524">
    <property type="term" value="F:ATP binding"/>
    <property type="evidence" value="ECO:0007669"/>
    <property type="project" value="UniProtKB-KW"/>
</dbReference>
<feature type="transmembrane region" description="Helical" evidence="7">
    <location>
        <begin position="21"/>
        <end position="41"/>
    </location>
</feature>
<dbReference type="PROSITE" id="PS50929">
    <property type="entry name" value="ABC_TM1F"/>
    <property type="match status" value="1"/>
</dbReference>
<dbReference type="InterPro" id="IPR036640">
    <property type="entry name" value="ABC1_TM_sf"/>
</dbReference>
<dbReference type="GO" id="GO:0016887">
    <property type="term" value="F:ATP hydrolysis activity"/>
    <property type="evidence" value="ECO:0007669"/>
    <property type="project" value="InterPro"/>
</dbReference>
<evidence type="ECO:0000256" key="3">
    <source>
        <dbReference type="ARBA" id="ARBA00022741"/>
    </source>
</evidence>
<sequence length="636" mass="72023">MKDKKVLLWIYKNSKSQILRMAVLIFTSIVVAVNGVAIALFSRGLVDSAQEGSKDRLLVHGFILVALFLLQFVLSITCKYLQKEIQNRLENCYKSYMMREYSKKYYSHLRKYHKGDILSRYTADTLKVSEGVSSILPDFAKFITKLISAFAALFILNKIFTSVFIAGGIVVIFVARLLRNRAKKLHKNVQDKDASLRSFIYELLENTVVIKVFKAEDRVLDKTNQLQKRYYNAKREKNIFDVFAATGFSFIFAMVYLYALVWNSYGLVHNNISFGTLVAILQLVGHLQAPFAGLSGLLPKFYGVLASAERIIEVAELPEEQGLEDEDAYDVQQYSDMECIKVQGVTFAYGEEEVLKNIYLTINKGDFTLVCGASGAGKSTLLMLLLGVYSPDKGRIFLKTYSNEKIDISGHVRKYFAFVPQKNMIFSGTVRENISFFKSGATDEEIMEAAKISCADEFINWLPNKLDTVIGENSQGLSEGQIQRLAIARAVLSGAPIVLLDEATSALDEITEKKVLLNLKKLTHRTFVFVSHKKTLSSLYNNVINIKKGKAYQKRYDNGKRCRDKKRYNKGYGGTKEYSDKKGYNDRKECSGRKAYSDIKAYSDKKGYSDIEVYDIRGRYDGGEKHGNRRGTYEGI</sequence>
<organism evidence="10 11">
    <name type="scientific">Acetivibrio saccincola</name>
    <dbReference type="NCBI Taxonomy" id="1677857"/>
    <lineage>
        <taxon>Bacteria</taxon>
        <taxon>Bacillati</taxon>
        <taxon>Bacillota</taxon>
        <taxon>Clostridia</taxon>
        <taxon>Eubacteriales</taxon>
        <taxon>Oscillospiraceae</taxon>
        <taxon>Acetivibrio</taxon>
    </lineage>
</organism>
<dbReference type="RefSeq" id="WP_105368237.1">
    <property type="nucleotide sequence ID" value="NZ_NEMB01000003.1"/>
</dbReference>
<protein>
    <recommendedName>
        <fullName evidence="12">ABC transporter ATP-binding protein</fullName>
    </recommendedName>
</protein>
<dbReference type="PANTHER" id="PTHR43394">
    <property type="entry name" value="ATP-DEPENDENT PERMEASE MDL1, MITOCHONDRIAL"/>
    <property type="match status" value="1"/>
</dbReference>
<evidence type="ECO:0000256" key="4">
    <source>
        <dbReference type="ARBA" id="ARBA00022840"/>
    </source>
</evidence>
<dbReference type="Pfam" id="PF00664">
    <property type="entry name" value="ABC_membrane"/>
    <property type="match status" value="1"/>
</dbReference>
<evidence type="ECO:0000256" key="5">
    <source>
        <dbReference type="ARBA" id="ARBA00022989"/>
    </source>
</evidence>
<dbReference type="Gene3D" id="3.40.50.300">
    <property type="entry name" value="P-loop containing nucleotide triphosphate hydrolases"/>
    <property type="match status" value="1"/>
</dbReference>
<dbReference type="InterPro" id="IPR027417">
    <property type="entry name" value="P-loop_NTPase"/>
</dbReference>
<keyword evidence="4" id="KW-0067">ATP-binding</keyword>
<evidence type="ECO:0000256" key="7">
    <source>
        <dbReference type="SAM" id="Phobius"/>
    </source>
</evidence>
<evidence type="ECO:0000259" key="8">
    <source>
        <dbReference type="PROSITE" id="PS50893"/>
    </source>
</evidence>
<keyword evidence="6 7" id="KW-0472">Membrane</keyword>
<evidence type="ECO:0000313" key="11">
    <source>
        <dbReference type="Proteomes" id="UP000239720"/>
    </source>
</evidence>
<proteinExistence type="predicted"/>
<evidence type="ECO:0000313" key="10">
    <source>
        <dbReference type="EMBL" id="PQQ67166.1"/>
    </source>
</evidence>
<dbReference type="CDD" id="cd07346">
    <property type="entry name" value="ABC_6TM_exporters"/>
    <property type="match status" value="1"/>
</dbReference>
<comment type="subcellular location">
    <subcellularLocation>
        <location evidence="1">Cell membrane</location>
        <topology evidence="1">Multi-pass membrane protein</topology>
    </subcellularLocation>
</comment>
<keyword evidence="2 7" id="KW-0812">Transmembrane</keyword>
<feature type="transmembrane region" description="Helical" evidence="7">
    <location>
        <begin position="239"/>
        <end position="260"/>
    </location>
</feature>
<dbReference type="EMBL" id="NEMB01000003">
    <property type="protein sequence ID" value="PQQ67166.1"/>
    <property type="molecule type" value="Genomic_DNA"/>
</dbReference>
<dbReference type="Pfam" id="PF00005">
    <property type="entry name" value="ABC_tran"/>
    <property type="match status" value="1"/>
</dbReference>
<feature type="domain" description="ABC transporter" evidence="8">
    <location>
        <begin position="340"/>
        <end position="573"/>
    </location>
</feature>
<evidence type="ECO:0000259" key="9">
    <source>
        <dbReference type="PROSITE" id="PS50929"/>
    </source>
</evidence>
<feature type="transmembrane region" description="Helical" evidence="7">
    <location>
        <begin position="272"/>
        <end position="292"/>
    </location>
</feature>
<evidence type="ECO:0000256" key="6">
    <source>
        <dbReference type="ARBA" id="ARBA00023136"/>
    </source>
</evidence>
<dbReference type="OrthoDB" id="9762778at2"/>
<dbReference type="SUPFAM" id="SSF90123">
    <property type="entry name" value="ABC transporter transmembrane region"/>
    <property type="match status" value="1"/>
</dbReference>
<feature type="domain" description="ABC transmembrane type-1" evidence="9">
    <location>
        <begin position="22"/>
        <end position="303"/>
    </location>
</feature>
<reference evidence="10 11" key="1">
    <citation type="journal article" date="2018" name="Syst. Appl. Microbiol.">
        <title>Characterization and high-quality draft genome sequence of Herbivorax saccincola A7, an anaerobic, alkaliphilic, thermophilic, cellulolytic, and xylanolytic bacterium.</title>
        <authorList>
            <person name="Aikawa S."/>
            <person name="Baramee S."/>
            <person name="Sermsathanaswadi J."/>
            <person name="Thianheng P."/>
            <person name="Tachaapaikoon C."/>
            <person name="Shikata A."/>
            <person name="Waeonukul R."/>
            <person name="Pason P."/>
            <person name="Ratanakhanokchai K."/>
            <person name="Kosugi A."/>
        </authorList>
    </citation>
    <scope>NUCLEOTIDE SEQUENCE [LARGE SCALE GENOMIC DNA]</scope>
    <source>
        <strain evidence="10 11">A7</strain>
    </source>
</reference>
<gene>
    <name evidence="10" type="ORF">B9R14_10695</name>
</gene>
<feature type="transmembrane region" description="Helical" evidence="7">
    <location>
        <begin position="61"/>
        <end position="81"/>
    </location>
</feature>
<dbReference type="SMART" id="SM00382">
    <property type="entry name" value="AAA"/>
    <property type="match status" value="1"/>
</dbReference>
<feature type="transmembrane region" description="Helical" evidence="7">
    <location>
        <begin position="162"/>
        <end position="178"/>
    </location>
</feature>
<dbReference type="Gene3D" id="1.20.1560.10">
    <property type="entry name" value="ABC transporter type 1, transmembrane domain"/>
    <property type="match status" value="1"/>
</dbReference>
<evidence type="ECO:0000256" key="1">
    <source>
        <dbReference type="ARBA" id="ARBA00004651"/>
    </source>
</evidence>
<dbReference type="SUPFAM" id="SSF52540">
    <property type="entry name" value="P-loop containing nucleoside triphosphate hydrolases"/>
    <property type="match status" value="1"/>
</dbReference>
<evidence type="ECO:0000256" key="2">
    <source>
        <dbReference type="ARBA" id="ARBA00022692"/>
    </source>
</evidence>
<dbReference type="Proteomes" id="UP000239720">
    <property type="component" value="Unassembled WGS sequence"/>
</dbReference>
<dbReference type="AlphaFoldDB" id="A0A2S8RBJ6"/>
<dbReference type="InterPro" id="IPR011527">
    <property type="entry name" value="ABC1_TM_dom"/>
</dbReference>